<dbReference type="PIRSF" id="PIRSF029764">
    <property type="entry name" value="RSM25"/>
    <property type="match status" value="1"/>
</dbReference>
<dbReference type="PANTHER" id="PTHR37799:SF1">
    <property type="entry name" value="SMALL RIBOSOMAL SUBUNIT PROTEIN MS23"/>
    <property type="match status" value="1"/>
</dbReference>
<keyword evidence="9" id="KW-1185">Reference proteome</keyword>
<evidence type="ECO:0000313" key="9">
    <source>
        <dbReference type="Proteomes" id="UP000009328"/>
    </source>
</evidence>
<evidence type="ECO:0000256" key="3">
    <source>
        <dbReference type="ARBA" id="ARBA00022980"/>
    </source>
</evidence>
<proteinExistence type="inferred from homology"/>
<evidence type="ECO:0000256" key="5">
    <source>
        <dbReference type="ARBA" id="ARBA00023274"/>
    </source>
</evidence>
<feature type="compositionally biased region" description="Low complexity" evidence="7">
    <location>
        <begin position="239"/>
        <end position="255"/>
    </location>
</feature>
<dbReference type="Proteomes" id="UP000009328">
    <property type="component" value="Unassembled WGS sequence"/>
</dbReference>
<accession>K0KEX3</accession>
<evidence type="ECO:0000313" key="8">
    <source>
        <dbReference type="EMBL" id="CCH41501.1"/>
    </source>
</evidence>
<dbReference type="PANTHER" id="PTHR37799">
    <property type="entry name" value="37S RIBOSOMAL PROTEIN S25, MITOCHONDRIAL"/>
    <property type="match status" value="1"/>
</dbReference>
<evidence type="ECO:0000256" key="2">
    <source>
        <dbReference type="ARBA" id="ARBA00009864"/>
    </source>
</evidence>
<comment type="subunit">
    <text evidence="6">Component of the mitochondrial small ribosomal subunit.</text>
</comment>
<dbReference type="eggNOG" id="ENOG502RZQQ">
    <property type="taxonomic scope" value="Eukaryota"/>
</dbReference>
<dbReference type="GO" id="GO:0003735">
    <property type="term" value="F:structural constituent of ribosome"/>
    <property type="evidence" value="ECO:0007669"/>
    <property type="project" value="UniProtKB-UniRule"/>
</dbReference>
<comment type="similarity">
    <text evidence="2">Belongs to the mitochondrion-specific ribosomal protein mS23 family.</text>
</comment>
<dbReference type="InParanoid" id="K0KEX3"/>
<evidence type="ECO:0000256" key="4">
    <source>
        <dbReference type="ARBA" id="ARBA00023128"/>
    </source>
</evidence>
<comment type="caution">
    <text evidence="8">The sequence shown here is derived from an EMBL/GenBank/DDBJ whole genome shotgun (WGS) entry which is preliminary data.</text>
</comment>
<comment type="subcellular location">
    <subcellularLocation>
        <location evidence="1 6">Mitochondrion</location>
    </subcellularLocation>
</comment>
<dbReference type="Pfam" id="PF13741">
    <property type="entry name" value="MRP-S25"/>
    <property type="match status" value="1"/>
</dbReference>
<organism evidence="8 9">
    <name type="scientific">Wickerhamomyces ciferrii (strain ATCC 14091 / BCRC 22168 / CBS 111 / JCM 3599 / NBRC 0793 / NRRL Y-1031 F-60-10)</name>
    <name type="common">Yeast</name>
    <name type="synonym">Pichia ciferrii</name>
    <dbReference type="NCBI Taxonomy" id="1206466"/>
    <lineage>
        <taxon>Eukaryota</taxon>
        <taxon>Fungi</taxon>
        <taxon>Dikarya</taxon>
        <taxon>Ascomycota</taxon>
        <taxon>Saccharomycotina</taxon>
        <taxon>Saccharomycetes</taxon>
        <taxon>Phaffomycetales</taxon>
        <taxon>Wickerhamomycetaceae</taxon>
        <taxon>Wickerhamomyces</taxon>
    </lineage>
</organism>
<dbReference type="HOGENOM" id="CLU_081350_0_0_1"/>
<dbReference type="InterPro" id="IPR016939">
    <property type="entry name" value="Ribosomal_mS23_fun"/>
</dbReference>
<protein>
    <recommendedName>
        <fullName evidence="6">37S ribosomal protein S25, mitochondrial</fullName>
    </recommendedName>
</protein>
<evidence type="ECO:0000256" key="1">
    <source>
        <dbReference type="ARBA" id="ARBA00004173"/>
    </source>
</evidence>
<dbReference type="GO" id="GO:0005763">
    <property type="term" value="C:mitochondrial small ribosomal subunit"/>
    <property type="evidence" value="ECO:0007669"/>
    <property type="project" value="UniProtKB-UniRule"/>
</dbReference>
<sequence>MKPQTRAVNVLEKTSEYLRAGLVDKQPAWYNVVGQTPPIKNFIRQPRFEHPIKEKVVTPPKKGDINFNGRKTKLYKTSHHEQKRDVYNIPKLKFVEDQLRQLFYEQHPWELARPRILLENTGEDIKNQDWSSIIQINKPLDGESVVQRTLYLLNNTKGLDFKKAYDTARHEYYRVRIQLQIEEQVAKEQNEMFGAGYDLSLFESGVEKEQAVIDKWKQDAVEGTQLMEAKNVSPQAAWSGESTTEGKPTTTTTKN</sequence>
<keyword evidence="3 6" id="KW-0689">Ribosomal protein</keyword>
<feature type="region of interest" description="Disordered" evidence="7">
    <location>
        <begin position="229"/>
        <end position="255"/>
    </location>
</feature>
<evidence type="ECO:0000256" key="6">
    <source>
        <dbReference type="PIRNR" id="PIRNR029764"/>
    </source>
</evidence>
<dbReference type="STRING" id="1206466.K0KEX3"/>
<evidence type="ECO:0000256" key="7">
    <source>
        <dbReference type="SAM" id="MobiDB-lite"/>
    </source>
</evidence>
<keyword evidence="5 6" id="KW-0687">Ribonucleoprotein</keyword>
<gene>
    <name evidence="8" type="ORF">BN7_1042</name>
</gene>
<name>K0KEX3_WICCF</name>
<dbReference type="AlphaFoldDB" id="K0KEX3"/>
<dbReference type="EMBL" id="CAIF01000020">
    <property type="protein sequence ID" value="CCH41501.1"/>
    <property type="molecule type" value="Genomic_DNA"/>
</dbReference>
<dbReference type="FunCoup" id="K0KEX3">
    <property type="interactions" value="157"/>
</dbReference>
<reference evidence="8 9" key="1">
    <citation type="journal article" date="2012" name="Eukaryot. Cell">
        <title>Draft genome sequence of Wickerhamomyces ciferrii NRRL Y-1031 F-60-10.</title>
        <authorList>
            <person name="Schneider J."/>
            <person name="Andrea H."/>
            <person name="Blom J."/>
            <person name="Jaenicke S."/>
            <person name="Ruckert C."/>
            <person name="Schorsch C."/>
            <person name="Szczepanowski R."/>
            <person name="Farwick M."/>
            <person name="Goesmann A."/>
            <person name="Puhler A."/>
            <person name="Schaffer S."/>
            <person name="Tauch A."/>
            <person name="Kohler T."/>
            <person name="Brinkrolf K."/>
        </authorList>
    </citation>
    <scope>NUCLEOTIDE SEQUENCE [LARGE SCALE GENOMIC DNA]</scope>
    <source>
        <strain evidence="9">ATCC 14091 / BCRC 22168 / CBS 111 / JCM 3599 / NBRC 0793 / NRRL Y-1031 F-60-10</strain>
    </source>
</reference>
<keyword evidence="4 6" id="KW-0496">Mitochondrion</keyword>